<dbReference type="PANTHER" id="PTHR32347">
    <property type="entry name" value="EFFLUX SYSTEM COMPONENT YKNX-RELATED"/>
    <property type="match status" value="1"/>
</dbReference>
<keyword evidence="2 3" id="KW-0175">Coiled coil</keyword>
<feature type="coiled-coil region" evidence="3">
    <location>
        <begin position="138"/>
        <end position="191"/>
    </location>
</feature>
<proteinExistence type="predicted"/>
<evidence type="ECO:0000256" key="3">
    <source>
        <dbReference type="SAM" id="Coils"/>
    </source>
</evidence>
<protein>
    <submittedName>
        <fullName evidence="4">Hemolysin D</fullName>
    </submittedName>
</protein>
<evidence type="ECO:0000313" key="4">
    <source>
        <dbReference type="EMBL" id="KTD38787.1"/>
    </source>
</evidence>
<comment type="subcellular location">
    <subcellularLocation>
        <location evidence="1">Cell envelope</location>
    </subcellularLocation>
</comment>
<evidence type="ECO:0000313" key="5">
    <source>
        <dbReference type="Proteomes" id="UP000054858"/>
    </source>
</evidence>
<dbReference type="AlphaFoldDB" id="A0A0W0X2H9"/>
<dbReference type="Gene3D" id="1.10.287.470">
    <property type="entry name" value="Helix hairpin bin"/>
    <property type="match status" value="1"/>
</dbReference>
<dbReference type="RefSeq" id="WP_025386371.1">
    <property type="nucleotide sequence ID" value="NZ_KV441803.1"/>
</dbReference>
<comment type="caution">
    <text evidence="4">The sequence shown here is derived from an EMBL/GenBank/DDBJ whole genome shotgun (WGS) entry which is preliminary data.</text>
</comment>
<evidence type="ECO:0000256" key="1">
    <source>
        <dbReference type="ARBA" id="ARBA00004196"/>
    </source>
</evidence>
<gene>
    <name evidence="4" type="ORF">Loak_1275</name>
</gene>
<name>A0A0W0X2H9_9GAMM</name>
<dbReference type="PATRIC" id="fig|29423.5.peg.1335"/>
<dbReference type="SUPFAM" id="SSF111369">
    <property type="entry name" value="HlyD-like secretion proteins"/>
    <property type="match status" value="1"/>
</dbReference>
<dbReference type="InterPro" id="IPR050465">
    <property type="entry name" value="UPF0194_transport"/>
</dbReference>
<sequence length="318" mass="35980">MNVRTIASLIGMVCLVGCGQSDHDQYQGYVEGEAIYLASPYSGVLVKKVVERGQQVKKDELLFKLDENPEILIIKERQSEIAQAQKIYKDLQNPKRIPEIAAIHAKISQVDSQLQLAELRVNRYRTLYEKDATDKDNYDEALARFKELEHLKAQYQSDLELALLGSREEQLNAQKAKISALNAQLNQAQWRLAQKRVVAPENGVILDTYYQQGEFVGSQKAVMSLLAPRHMRIEFFVPVKQLAKLHLGQVISFTCDGCDKKNKAVINYISPEAEFIPPLVYSRENSDKLVFRVKASIEKPNQFKPGQPVIVYGIESGS</sequence>
<dbReference type="EMBL" id="LNYP01000024">
    <property type="protein sequence ID" value="KTD38787.1"/>
    <property type="molecule type" value="Genomic_DNA"/>
</dbReference>
<dbReference type="Gene3D" id="2.40.50.100">
    <property type="match status" value="1"/>
</dbReference>
<evidence type="ECO:0000256" key="2">
    <source>
        <dbReference type="ARBA" id="ARBA00023054"/>
    </source>
</evidence>
<organism evidence="4 5">
    <name type="scientific">Legionella oakridgensis</name>
    <dbReference type="NCBI Taxonomy" id="29423"/>
    <lineage>
        <taxon>Bacteria</taxon>
        <taxon>Pseudomonadati</taxon>
        <taxon>Pseudomonadota</taxon>
        <taxon>Gammaproteobacteria</taxon>
        <taxon>Legionellales</taxon>
        <taxon>Legionellaceae</taxon>
        <taxon>Legionella</taxon>
    </lineage>
</organism>
<accession>A0A0W0X2H9</accession>
<dbReference type="Gene3D" id="2.40.30.170">
    <property type="match status" value="1"/>
</dbReference>
<dbReference type="Proteomes" id="UP000054858">
    <property type="component" value="Unassembled WGS sequence"/>
</dbReference>
<reference evidence="4 5" key="1">
    <citation type="submission" date="2015-11" db="EMBL/GenBank/DDBJ databases">
        <title>Genomic analysis of 38 Legionella species identifies large and diverse effector repertoires.</title>
        <authorList>
            <person name="Burstein D."/>
            <person name="Amaro F."/>
            <person name="Zusman T."/>
            <person name="Lifshitz Z."/>
            <person name="Cohen O."/>
            <person name="Gilbert J.A."/>
            <person name="Pupko T."/>
            <person name="Shuman H.A."/>
            <person name="Segal G."/>
        </authorList>
    </citation>
    <scope>NUCLEOTIDE SEQUENCE [LARGE SCALE GENOMIC DNA]</scope>
    <source>
        <strain evidence="4 5">Oak Ridge-10</strain>
    </source>
</reference>
<dbReference type="GO" id="GO:0030313">
    <property type="term" value="C:cell envelope"/>
    <property type="evidence" value="ECO:0007669"/>
    <property type="project" value="UniProtKB-SubCell"/>
</dbReference>
<dbReference type="PANTHER" id="PTHR32347:SF23">
    <property type="entry name" value="BLL5650 PROTEIN"/>
    <property type="match status" value="1"/>
</dbReference>